<dbReference type="InterPro" id="IPR002470">
    <property type="entry name" value="Peptidase_S9A"/>
</dbReference>
<keyword evidence="7" id="KW-1185">Reference proteome</keyword>
<comment type="caution">
    <text evidence="6">The sequence shown here is derived from an EMBL/GenBank/DDBJ whole genome shotgun (WGS) entry which is preliminary data.</text>
</comment>
<evidence type="ECO:0000256" key="3">
    <source>
        <dbReference type="ARBA" id="ARBA00022825"/>
    </source>
</evidence>
<dbReference type="GO" id="GO:0005829">
    <property type="term" value="C:cytosol"/>
    <property type="evidence" value="ECO:0007669"/>
    <property type="project" value="TreeGrafter"/>
</dbReference>
<dbReference type="PRINTS" id="PR00862">
    <property type="entry name" value="PROLIGOPTASE"/>
</dbReference>
<dbReference type="PANTHER" id="PTHR42881:SF13">
    <property type="entry name" value="PROLYL ENDOPEPTIDASE"/>
    <property type="match status" value="1"/>
</dbReference>
<keyword evidence="2" id="KW-0378">Hydrolase</keyword>
<evidence type="ECO:0000259" key="4">
    <source>
        <dbReference type="Pfam" id="PF00326"/>
    </source>
</evidence>
<sequence>MQHHDDPWLWLEQIDTDESRAWVEARNAAAEAELEADPRFAPLRERLKGILDSSDKIPYVGVHGGWCYNFWRDATHVRGIWRRTTLAEYRKPSPGWETVLDLDALARTENENWVWAGVSWLEPQADRCLISLSRGGGDAKVVREFDLALPGFVADGFTLPEAKSDVSWIDRDTLFVGTDFGPGSLSESGYPRIVKEWKRGTPLAAATTVYEAAASDMAASGYQDNSPGWERAFVLRQIDFYTSELFWRRGDHLQRIDKPVDASAFALRDQLVIELRSDWTIDGVTYPQGALLATGFDAFVAGGRAFEVLFTPTPSTSLDGVAATRSCLLLTVLDNVKNRIVELRHDDGQWVRREVAVPGIGSLGVSALDSDHSDDYFLTVTDFLHPTTLYLMQAGSDDREPLKAMPAFFEAEPYEVSQHTATSGDGTLVPYFVVTRRNRAAGTPNPTLLYGYGGFEVSLKPFYSGMTGAAWLEQGGTYVLANIRGGGEFGPRWHQAALRQHRQRAFDDFISVGQDLVARGLTTAQQLGIMGGSNGGLLVGAALTQRPDLFGAVVCQVPLLDMRRYHLLLAGASWMGEYGDPDDADDWAYLARYSPYHNVRPGERYPRVLFTTSTRDDRVHPAHARKMAARMLDQGHDVLYWENTEGGHAGAADNAQTARMVALTYTFLLRQLRAHPAQDASRLANSASQVGSIST</sequence>
<dbReference type="RefSeq" id="WP_147935953.1">
    <property type="nucleotide sequence ID" value="NZ_VPFD01000018.1"/>
</dbReference>
<dbReference type="AlphaFoldDB" id="A0A5C7FUM5"/>
<dbReference type="SUPFAM" id="SSF53474">
    <property type="entry name" value="alpha/beta-Hydrolases"/>
    <property type="match status" value="1"/>
</dbReference>
<gene>
    <name evidence="6" type="ORF">FVD38_17270</name>
</gene>
<evidence type="ECO:0000256" key="2">
    <source>
        <dbReference type="ARBA" id="ARBA00022801"/>
    </source>
</evidence>
<dbReference type="InterPro" id="IPR001375">
    <property type="entry name" value="Peptidase_S9_cat"/>
</dbReference>
<dbReference type="GO" id="GO:0070012">
    <property type="term" value="F:oligopeptidase activity"/>
    <property type="evidence" value="ECO:0007669"/>
    <property type="project" value="TreeGrafter"/>
</dbReference>
<dbReference type="SUPFAM" id="SSF50993">
    <property type="entry name" value="Peptidase/esterase 'gauge' domain"/>
    <property type="match status" value="1"/>
</dbReference>
<keyword evidence="1" id="KW-0645">Protease</keyword>
<evidence type="ECO:0000259" key="5">
    <source>
        <dbReference type="Pfam" id="PF02897"/>
    </source>
</evidence>
<dbReference type="Proteomes" id="UP000321413">
    <property type="component" value="Unassembled WGS sequence"/>
</dbReference>
<proteinExistence type="predicted"/>
<name>A0A5C7FUM5_9BURK</name>
<evidence type="ECO:0000313" key="7">
    <source>
        <dbReference type="Proteomes" id="UP000321413"/>
    </source>
</evidence>
<organism evidence="6 7">
    <name type="scientific">Massilia arenae</name>
    <dbReference type="NCBI Taxonomy" id="2603288"/>
    <lineage>
        <taxon>Bacteria</taxon>
        <taxon>Pseudomonadati</taxon>
        <taxon>Pseudomonadota</taxon>
        <taxon>Betaproteobacteria</taxon>
        <taxon>Burkholderiales</taxon>
        <taxon>Oxalobacteraceae</taxon>
        <taxon>Telluria group</taxon>
        <taxon>Massilia</taxon>
    </lineage>
</organism>
<dbReference type="Gene3D" id="3.40.50.1820">
    <property type="entry name" value="alpha/beta hydrolase"/>
    <property type="match status" value="1"/>
</dbReference>
<feature type="domain" description="Peptidase S9 prolyl oligopeptidase catalytic" evidence="4">
    <location>
        <begin position="469"/>
        <end position="673"/>
    </location>
</feature>
<protein>
    <submittedName>
        <fullName evidence="6">S9 family peptidase</fullName>
    </submittedName>
</protein>
<dbReference type="Pfam" id="PF00326">
    <property type="entry name" value="Peptidase_S9"/>
    <property type="match status" value="1"/>
</dbReference>
<dbReference type="GO" id="GO:0004252">
    <property type="term" value="F:serine-type endopeptidase activity"/>
    <property type="evidence" value="ECO:0007669"/>
    <property type="project" value="InterPro"/>
</dbReference>
<feature type="domain" description="Peptidase S9A N-terminal" evidence="5">
    <location>
        <begin position="5"/>
        <end position="404"/>
    </location>
</feature>
<accession>A0A5C7FUM5</accession>
<dbReference type="InterPro" id="IPR029058">
    <property type="entry name" value="AB_hydrolase_fold"/>
</dbReference>
<dbReference type="InterPro" id="IPR023302">
    <property type="entry name" value="Pept_S9A_N"/>
</dbReference>
<evidence type="ECO:0000313" key="6">
    <source>
        <dbReference type="EMBL" id="TXF98413.1"/>
    </source>
</evidence>
<dbReference type="EMBL" id="VPFD01000018">
    <property type="protein sequence ID" value="TXF98413.1"/>
    <property type="molecule type" value="Genomic_DNA"/>
</dbReference>
<keyword evidence="3" id="KW-0720">Serine protease</keyword>
<dbReference type="Gene3D" id="2.130.10.120">
    <property type="entry name" value="Prolyl oligopeptidase, N-terminal domain"/>
    <property type="match status" value="1"/>
</dbReference>
<reference evidence="6 7" key="1">
    <citation type="submission" date="2019-08" db="EMBL/GenBank/DDBJ databases">
        <title>Massilia golmudensis sp. nov., isolated from sand in the Qinghai-Tibetan Plateau.</title>
        <authorList>
            <person name="Zhang B."/>
        </authorList>
    </citation>
    <scope>NUCLEOTIDE SEQUENCE [LARGE SCALE GENOMIC DNA]</scope>
    <source>
        <strain evidence="6 7">GEM5</strain>
    </source>
</reference>
<evidence type="ECO:0000256" key="1">
    <source>
        <dbReference type="ARBA" id="ARBA00022670"/>
    </source>
</evidence>
<dbReference type="GO" id="GO:0006508">
    <property type="term" value="P:proteolysis"/>
    <property type="evidence" value="ECO:0007669"/>
    <property type="project" value="UniProtKB-KW"/>
</dbReference>
<dbReference type="PANTHER" id="PTHR42881">
    <property type="entry name" value="PROLYL ENDOPEPTIDASE"/>
    <property type="match status" value="1"/>
</dbReference>
<dbReference type="InterPro" id="IPR051167">
    <property type="entry name" value="Prolyl_oligopep/macrocyclase"/>
</dbReference>
<dbReference type="Pfam" id="PF02897">
    <property type="entry name" value="Peptidase_S9_N"/>
    <property type="match status" value="1"/>
</dbReference>